<dbReference type="Proteomes" id="UP001196068">
    <property type="component" value="Unassembled WGS sequence"/>
</dbReference>
<dbReference type="Gene3D" id="3.40.50.720">
    <property type="entry name" value="NAD(P)-binding Rossmann-like Domain"/>
    <property type="match status" value="1"/>
</dbReference>
<evidence type="ECO:0000259" key="1">
    <source>
        <dbReference type="Pfam" id="PF16363"/>
    </source>
</evidence>
<evidence type="ECO:0000313" key="2">
    <source>
        <dbReference type="EMBL" id="MBR0655594.1"/>
    </source>
</evidence>
<name>A0AAF1JWW6_9PROT</name>
<feature type="domain" description="NAD(P)-binding" evidence="1">
    <location>
        <begin position="16"/>
        <end position="328"/>
    </location>
</feature>
<comment type="caution">
    <text evidence="2">The sequence shown here is derived from an EMBL/GenBank/DDBJ whole genome shotgun (WGS) entry which is preliminary data.</text>
</comment>
<dbReference type="SUPFAM" id="SSF51735">
    <property type="entry name" value="NAD(P)-binding Rossmann-fold domains"/>
    <property type="match status" value="1"/>
</dbReference>
<gene>
    <name evidence="2" type="primary">rfbG</name>
    <name evidence="2" type="ORF">GXW79_10935</name>
</gene>
<dbReference type="InterPro" id="IPR013445">
    <property type="entry name" value="CDP_4_6_deHydtase"/>
</dbReference>
<organism evidence="2 3">
    <name type="scientific">Plastoroseomonas arctica</name>
    <dbReference type="NCBI Taxonomy" id="1509237"/>
    <lineage>
        <taxon>Bacteria</taxon>
        <taxon>Pseudomonadati</taxon>
        <taxon>Pseudomonadota</taxon>
        <taxon>Alphaproteobacteria</taxon>
        <taxon>Acetobacterales</taxon>
        <taxon>Acetobacteraceae</taxon>
        <taxon>Plastoroseomonas</taxon>
    </lineage>
</organism>
<proteinExistence type="predicted"/>
<dbReference type="NCBIfam" id="TIGR02622">
    <property type="entry name" value="CDP_4_6_dhtase"/>
    <property type="match status" value="1"/>
</dbReference>
<reference evidence="2" key="2">
    <citation type="journal article" date="2021" name="Syst. Appl. Microbiol.">
        <title>Roseomonas hellenica sp. nov., isolated from roots of wild-growing Alkanna tinctoria.</title>
        <authorList>
            <person name="Rat A."/>
            <person name="Naranjo H.D."/>
            <person name="Lebbe L."/>
            <person name="Cnockaert M."/>
            <person name="Krigas N."/>
            <person name="Grigoriadou K."/>
            <person name="Maloupa E."/>
            <person name="Willems A."/>
        </authorList>
    </citation>
    <scope>NUCLEOTIDE SEQUENCE</scope>
    <source>
        <strain evidence="2">LMG 28251</strain>
    </source>
</reference>
<dbReference type="InterPro" id="IPR016040">
    <property type="entry name" value="NAD(P)-bd_dom"/>
</dbReference>
<dbReference type="Gene3D" id="3.90.25.10">
    <property type="entry name" value="UDP-galactose 4-epimerase, domain 1"/>
    <property type="match status" value="1"/>
</dbReference>
<dbReference type="CDD" id="cd05252">
    <property type="entry name" value="CDP_GD_SDR_e"/>
    <property type="match status" value="1"/>
</dbReference>
<dbReference type="GO" id="GO:0047733">
    <property type="term" value="F:CDP-glucose 4,6-dehydratase activity"/>
    <property type="evidence" value="ECO:0007669"/>
    <property type="project" value="UniProtKB-EC"/>
</dbReference>
<dbReference type="EMBL" id="JAAEDH010000011">
    <property type="protein sequence ID" value="MBR0655594.1"/>
    <property type="molecule type" value="Genomic_DNA"/>
</dbReference>
<keyword evidence="2" id="KW-0456">Lyase</keyword>
<sequence>MEALGVSEFWRGRRVLLTGHTGFKGAWLALWLSQMGARVTGFALPPPSDPSLHALASASVFEHDIIGDLRDPAAVDAAYARAAPEVVLHLAAQALVRPSFADPVATYATNVMGTVHVLDAARRQGGVAAVVVVTSDKAYENREWHWAYREDEAMGGHDPYSSSKGCAELVTAAFRRSYFAADPDGAAVASARAGNVIGGGDWALDRVVPDCIRAFADGRKVALRSPGATRPWQHVLEPLAGYLALAERLATGVDRARFAAGWNFGPAEADAIAVGELVTTLARFWGDDAGWELDARPQPHEAHYLKVDASKARAELGWRPALGVTEALDWTVDWYRRQARGEDARELCLDQIARYRARMADADQGLIERA</sequence>
<reference evidence="2" key="1">
    <citation type="submission" date="2020-01" db="EMBL/GenBank/DDBJ databases">
        <authorList>
            <person name="Rat A."/>
        </authorList>
    </citation>
    <scope>NUCLEOTIDE SEQUENCE</scope>
    <source>
        <strain evidence="2">LMG 28251</strain>
    </source>
</reference>
<dbReference type="EC" id="4.2.1.45" evidence="2"/>
<dbReference type="Pfam" id="PF16363">
    <property type="entry name" value="GDP_Man_Dehyd"/>
    <property type="match status" value="1"/>
</dbReference>
<dbReference type="AlphaFoldDB" id="A0AAF1JWW6"/>
<dbReference type="PANTHER" id="PTHR43000">
    <property type="entry name" value="DTDP-D-GLUCOSE 4,6-DEHYDRATASE-RELATED"/>
    <property type="match status" value="1"/>
</dbReference>
<protein>
    <submittedName>
        <fullName evidence="2">CDP-glucose 4,6-dehydratase</fullName>
        <ecNumber evidence="2">4.2.1.45</ecNumber>
    </submittedName>
</protein>
<evidence type="ECO:0000313" key="3">
    <source>
        <dbReference type="Proteomes" id="UP001196068"/>
    </source>
</evidence>
<accession>A0AAF1JWW6</accession>
<dbReference type="InterPro" id="IPR036291">
    <property type="entry name" value="NAD(P)-bd_dom_sf"/>
</dbReference>
<keyword evidence="3" id="KW-1185">Reference proteome</keyword>